<evidence type="ECO:0000313" key="4">
    <source>
        <dbReference type="EMBL" id="ENY69347.1"/>
    </source>
</evidence>
<dbReference type="PANTHER" id="PTHR46333:SF2">
    <property type="entry name" value="CYTOKINESIS PROTEIN 3"/>
    <property type="match status" value="1"/>
</dbReference>
<feature type="signal peptide" evidence="2">
    <location>
        <begin position="1"/>
        <end position="24"/>
    </location>
</feature>
<dbReference type="NCBIfam" id="NF045980">
    <property type="entry name" value="MAG6410_fam_LP"/>
    <property type="match status" value="1"/>
</dbReference>
<dbReference type="Gene3D" id="3.10.620.30">
    <property type="match status" value="1"/>
</dbReference>
<feature type="chain" id="PRO_5004154083" description="Transglutaminase-like domain-containing protein" evidence="2">
    <location>
        <begin position="25"/>
        <end position="776"/>
    </location>
</feature>
<keyword evidence="5" id="KW-1185">Reference proteome</keyword>
<dbReference type="Pfam" id="PF01841">
    <property type="entry name" value="Transglut_core"/>
    <property type="match status" value="1"/>
</dbReference>
<evidence type="ECO:0000259" key="3">
    <source>
        <dbReference type="SMART" id="SM00460"/>
    </source>
</evidence>
<dbReference type="PATRIC" id="fig|1188233.3.peg.59"/>
<feature type="compositionally biased region" description="Low complexity" evidence="1">
    <location>
        <begin position="76"/>
        <end position="86"/>
    </location>
</feature>
<gene>
    <name evidence="4" type="ORF">MAU_0590</name>
</gene>
<feature type="compositionally biased region" description="Low complexity" evidence="1">
    <location>
        <begin position="95"/>
        <end position="117"/>
    </location>
</feature>
<evidence type="ECO:0000313" key="5">
    <source>
        <dbReference type="Proteomes" id="UP000013131"/>
    </source>
</evidence>
<reference evidence="4 5" key="1">
    <citation type="journal article" date="2013" name="Genome Announc.">
        <title>Draft Genome Sequences of Mycoplasma auris and Mycoplasma yeatsii, Two Species of the Ear Canal of Caprinae.</title>
        <authorList>
            <person name="Dordet-Frisoni E."/>
            <person name="Baranowski E."/>
            <person name="Barre A."/>
            <person name="Blanchard A."/>
            <person name="Breton M."/>
            <person name="Couture C."/>
            <person name="Dupuy V."/>
            <person name="Gaurivaud P."/>
            <person name="Jacob D."/>
            <person name="Lemaitre C."/>
            <person name="Manso-Silvan L."/>
            <person name="Nikolski M."/>
            <person name="Nouvel L.X."/>
            <person name="Poumarat F."/>
            <person name="Sirand-Pugnet P."/>
            <person name="Thebault P."/>
            <person name="Theil S."/>
            <person name="Thiaucourt F."/>
            <person name="Citti C."/>
            <person name="Tardy F."/>
        </authorList>
    </citation>
    <scope>NUCLEOTIDE SEQUENCE [LARGE SCALE GENOMIC DNA]</scope>
    <source>
        <strain evidence="4 5">15026</strain>
    </source>
</reference>
<name>N9V1T9_9BACT</name>
<dbReference type="InterPro" id="IPR038765">
    <property type="entry name" value="Papain-like_cys_pep_sf"/>
</dbReference>
<dbReference type="InterPro" id="IPR052557">
    <property type="entry name" value="CAP/Cytokinesis_protein"/>
</dbReference>
<dbReference type="STRING" id="1188233.MAU_0590"/>
<protein>
    <recommendedName>
        <fullName evidence="3">Transglutaminase-like domain-containing protein</fullName>
    </recommendedName>
</protein>
<feature type="region of interest" description="Disordered" evidence="1">
    <location>
        <begin position="72"/>
        <end position="117"/>
    </location>
</feature>
<dbReference type="InterPro" id="IPR002931">
    <property type="entry name" value="Transglutaminase-like"/>
</dbReference>
<dbReference type="SMART" id="SM00460">
    <property type="entry name" value="TGc"/>
    <property type="match status" value="1"/>
</dbReference>
<dbReference type="AlphaFoldDB" id="N9V1T9"/>
<dbReference type="PANTHER" id="PTHR46333">
    <property type="entry name" value="CYTOKINESIS PROTEIN 3"/>
    <property type="match status" value="1"/>
</dbReference>
<evidence type="ECO:0000256" key="2">
    <source>
        <dbReference type="SAM" id="SignalP"/>
    </source>
</evidence>
<keyword evidence="2" id="KW-0732">Signal</keyword>
<evidence type="ECO:0000256" key="1">
    <source>
        <dbReference type="SAM" id="MobiDB-lite"/>
    </source>
</evidence>
<dbReference type="RefSeq" id="WP_004423143.1">
    <property type="nucleotide sequence ID" value="NZ_AORI01000001.1"/>
</dbReference>
<dbReference type="eggNOG" id="COG5279">
    <property type="taxonomic scope" value="Bacteria"/>
</dbReference>
<proteinExistence type="predicted"/>
<dbReference type="SUPFAM" id="SSF54001">
    <property type="entry name" value="Cysteine proteinases"/>
    <property type="match status" value="1"/>
</dbReference>
<organism evidence="4 5">
    <name type="scientific">Metamycoplasma auris 15026</name>
    <dbReference type="NCBI Taxonomy" id="1188233"/>
    <lineage>
        <taxon>Bacteria</taxon>
        <taxon>Bacillati</taxon>
        <taxon>Mycoplasmatota</taxon>
        <taxon>Mycoplasmoidales</taxon>
        <taxon>Metamycoplasmataceae</taxon>
        <taxon>Metamycoplasma</taxon>
    </lineage>
</organism>
<dbReference type="GO" id="GO:0005737">
    <property type="term" value="C:cytoplasm"/>
    <property type="evidence" value="ECO:0007669"/>
    <property type="project" value="TreeGrafter"/>
</dbReference>
<dbReference type="EMBL" id="AORI01000001">
    <property type="protein sequence ID" value="ENY69347.1"/>
    <property type="molecule type" value="Genomic_DNA"/>
</dbReference>
<accession>N9V1T9</accession>
<dbReference type="PROSITE" id="PS51257">
    <property type="entry name" value="PROKAR_LIPOPROTEIN"/>
    <property type="match status" value="1"/>
</dbReference>
<comment type="caution">
    <text evidence="4">The sequence shown here is derived from an EMBL/GenBank/DDBJ whole genome shotgun (WGS) entry which is preliminary data.</text>
</comment>
<dbReference type="Proteomes" id="UP000013131">
    <property type="component" value="Unassembled WGS sequence"/>
</dbReference>
<sequence>MKKKNIFGILAAANVVAFSTIAISCITKPNSYIKINNPNGNYNANIANSDAYTIYPDIKPSKPESNINKELYKDFNTPSNNSSNTPVETFSENSNNIPNNTQPTETPNNTTNSNYSPNNHSNVAPDFDHNRISDIPESFLKITNASYDIQSFDRDYIDSVTKEFKQKSLDEESIKKMILNDFLPINFYSHPRYKLQTTSLSIGTNEKVKLSLFDTQTNSTVTDNVNWYQRLRYPNTEVIKGGSDNDNTKFKLDSDGTITGKEHKNNDYGTTQIWAEYKGYLYSTFVDVKSVENTKKDKEEKETREEAKKIVKNWHNLTVLEKITEAYKWITKNVRYDYDLSLENVLLNQTAYSALIDKHTVCTGYAKGFKMLLDELGIQSRLIDGQSSRENAARHVWNLVEVDGEWYHLDPTSDRVENRRGGTPMTETEFRFFMNTKDDFDKNDKFNRDIGKQGTRLRNYKYKEAFVSTKDEVLALVDNTLGELTNAKSKSLTLTSDNFVNVVNAFKERGLELQSALTLANNKINKKVIYTFNNKEINLQNVNVNLEQYSTDSTLAIKVKFDKNVEVGDLKVGNFNVENAMIKEVKKVDGGYLLLLDHFKNFGNIEVTLKSIKKMGFKFNIKSNNKFNFKVEAHTKPNATLEAISPNQVILRNVSAGMEFKRNQGTWYEIPNDNFLVNNATLGTISVRWKNSNKVDSYVQTLSIDRAREVDKQVKQINNNMLIGLDSSMEYKLKDAKEWTNVTSQVMSDLTKGIYLVRRKAHGNTLASETSEITVL</sequence>
<feature type="domain" description="Transglutaminase-like" evidence="3">
    <location>
        <begin position="354"/>
        <end position="413"/>
    </location>
</feature>